<protein>
    <submittedName>
        <fullName evidence="10">Peptidase S8 and S53 subtilisin kexin sedolisin</fullName>
    </submittedName>
</protein>
<evidence type="ECO:0000256" key="6">
    <source>
        <dbReference type="SAM" id="MobiDB-lite"/>
    </source>
</evidence>
<dbReference type="KEGG" id="cfi:Celf_0952"/>
<evidence type="ECO:0000259" key="9">
    <source>
        <dbReference type="Pfam" id="PF00082"/>
    </source>
</evidence>
<evidence type="ECO:0000256" key="3">
    <source>
        <dbReference type="ARBA" id="ARBA00022801"/>
    </source>
</evidence>
<reference evidence="10 11" key="1">
    <citation type="submission" date="2011-04" db="EMBL/GenBank/DDBJ databases">
        <title>Complete sequence of Cellulomonas fimi ATCC 484.</title>
        <authorList>
            <consortium name="US DOE Joint Genome Institute"/>
            <person name="Lucas S."/>
            <person name="Han J."/>
            <person name="Lapidus A."/>
            <person name="Cheng J.-F."/>
            <person name="Goodwin L."/>
            <person name="Pitluck S."/>
            <person name="Peters L."/>
            <person name="Chertkov O."/>
            <person name="Detter J.C."/>
            <person name="Han C."/>
            <person name="Tapia R."/>
            <person name="Land M."/>
            <person name="Hauser L."/>
            <person name="Kyrpides N."/>
            <person name="Ivanova N."/>
            <person name="Ovchinnikova G."/>
            <person name="Pagani I."/>
            <person name="Mead D."/>
            <person name="Brumm P."/>
            <person name="Woyke T."/>
        </authorList>
    </citation>
    <scope>NUCLEOTIDE SEQUENCE [LARGE SCALE GENOMIC DNA]</scope>
    <source>
        <strain evidence="11">ATCC 484 / DSM 20113 / JCM 1341 / NBRC 15513 / NCIMB 8980 / NCTC 7547</strain>
    </source>
</reference>
<dbReference type="eggNOG" id="COG1404">
    <property type="taxonomic scope" value="Bacteria"/>
</dbReference>
<dbReference type="Gene3D" id="3.40.50.200">
    <property type="entry name" value="Peptidase S8/S53 domain"/>
    <property type="match status" value="1"/>
</dbReference>
<dbReference type="SUPFAM" id="SSF52743">
    <property type="entry name" value="Subtilisin-like"/>
    <property type="match status" value="1"/>
</dbReference>
<feature type="active site" description="Charge relay system" evidence="5">
    <location>
        <position position="63"/>
    </location>
</feature>
<sequence>MRLASRGRTAGAAAVALAVLLAVPATSAGAATTPDGRWYIDAMRLPEIHQVTRGEGVQIAVIDTAVNPAAPDLVGTDLQVREPSFCDPVDGVDVPAATTAVEAEHGTAMTALILGTDAGADGQPGILGVAPDATVRFYATNAHGTPGVDDCPGLGEDAALEEAIDDGADIVSMAFSSAALMHDAIARAHREGVILVAAAGNEPGQVDAPAAYNGVLAVSGADKVGALLPGPSGAQLGVVAPGGEIRVYYGPTWQYSVASGSSTATALTSGAIALAMSRWPDATPNQILQSVVRNTGSQAHELAHTDDYGYGVLNVARIVETDPTQYEDVNPLIAEDTELGPDASEIFGEASDEPTAGGEGGATDTPAEDASSGLGTLAVVGLGVVGLLLVVGVVVLVVTTRRRGSRQAPVAPPPATGHSTFDAVNRGEHHG</sequence>
<feature type="transmembrane region" description="Helical" evidence="7">
    <location>
        <begin position="374"/>
        <end position="398"/>
    </location>
</feature>
<feature type="region of interest" description="Disordered" evidence="6">
    <location>
        <begin position="344"/>
        <end position="369"/>
    </location>
</feature>
<dbReference type="GO" id="GO:0006508">
    <property type="term" value="P:proteolysis"/>
    <property type="evidence" value="ECO:0007669"/>
    <property type="project" value="UniProtKB-KW"/>
</dbReference>
<dbReference type="PANTHER" id="PTHR43806:SF11">
    <property type="entry name" value="CEREVISIN-RELATED"/>
    <property type="match status" value="1"/>
</dbReference>
<dbReference type="InterPro" id="IPR050131">
    <property type="entry name" value="Peptidase_S8_subtilisin-like"/>
</dbReference>
<keyword evidence="7" id="KW-0472">Membrane</keyword>
<dbReference type="PANTHER" id="PTHR43806">
    <property type="entry name" value="PEPTIDASE S8"/>
    <property type="match status" value="1"/>
</dbReference>
<name>F4H1B8_CELFA</name>
<keyword evidence="8" id="KW-0732">Signal</keyword>
<organism evidence="10 11">
    <name type="scientific">Cellulomonas fimi (strain ATCC 484 / DSM 20113 / JCM 1341 / CCUG 24087 / LMG 16345 / NBRC 15513 / NCIMB 8980 / NCTC 7547 / NRS-133)</name>
    <dbReference type="NCBI Taxonomy" id="590998"/>
    <lineage>
        <taxon>Bacteria</taxon>
        <taxon>Bacillati</taxon>
        <taxon>Actinomycetota</taxon>
        <taxon>Actinomycetes</taxon>
        <taxon>Micrococcales</taxon>
        <taxon>Cellulomonadaceae</taxon>
        <taxon>Cellulomonas</taxon>
    </lineage>
</organism>
<dbReference type="PRINTS" id="PR00723">
    <property type="entry name" value="SUBTILISIN"/>
</dbReference>
<evidence type="ECO:0000313" key="10">
    <source>
        <dbReference type="EMBL" id="AEE45089.1"/>
    </source>
</evidence>
<dbReference type="AlphaFoldDB" id="F4H1B8"/>
<keyword evidence="11" id="KW-1185">Reference proteome</keyword>
<keyword evidence="3 5" id="KW-0378">Hydrolase</keyword>
<dbReference type="InterPro" id="IPR000209">
    <property type="entry name" value="Peptidase_S8/S53_dom"/>
</dbReference>
<evidence type="ECO:0000313" key="11">
    <source>
        <dbReference type="Proteomes" id="UP000008460"/>
    </source>
</evidence>
<keyword evidence="2 5" id="KW-0645">Protease</keyword>
<evidence type="ECO:0000256" key="5">
    <source>
        <dbReference type="PROSITE-ProRule" id="PRU01240"/>
    </source>
</evidence>
<dbReference type="STRING" id="590998.Celf_0952"/>
<evidence type="ECO:0000256" key="8">
    <source>
        <dbReference type="SAM" id="SignalP"/>
    </source>
</evidence>
<dbReference type="Pfam" id="PF00082">
    <property type="entry name" value="Peptidase_S8"/>
    <property type="match status" value="1"/>
</dbReference>
<keyword evidence="7" id="KW-0812">Transmembrane</keyword>
<dbReference type="InterPro" id="IPR015500">
    <property type="entry name" value="Peptidase_S8_subtilisin-rel"/>
</dbReference>
<gene>
    <name evidence="10" type="ordered locus">Celf_0952</name>
</gene>
<dbReference type="Proteomes" id="UP000008460">
    <property type="component" value="Chromosome"/>
</dbReference>
<feature type="chain" id="PRO_5003314437" evidence="8">
    <location>
        <begin position="31"/>
        <end position="431"/>
    </location>
</feature>
<feature type="active site" description="Charge relay system" evidence="5">
    <location>
        <position position="262"/>
    </location>
</feature>
<comment type="similarity">
    <text evidence="1 5">Belongs to the peptidase S8 family.</text>
</comment>
<feature type="region of interest" description="Disordered" evidence="6">
    <location>
        <begin position="402"/>
        <end position="431"/>
    </location>
</feature>
<feature type="signal peptide" evidence="8">
    <location>
        <begin position="1"/>
        <end position="30"/>
    </location>
</feature>
<dbReference type="EMBL" id="CP002666">
    <property type="protein sequence ID" value="AEE45089.1"/>
    <property type="molecule type" value="Genomic_DNA"/>
</dbReference>
<evidence type="ECO:0000256" key="7">
    <source>
        <dbReference type="SAM" id="Phobius"/>
    </source>
</evidence>
<evidence type="ECO:0000256" key="2">
    <source>
        <dbReference type="ARBA" id="ARBA00022670"/>
    </source>
</evidence>
<keyword evidence="4 5" id="KW-0720">Serine protease</keyword>
<evidence type="ECO:0000256" key="4">
    <source>
        <dbReference type="ARBA" id="ARBA00022825"/>
    </source>
</evidence>
<keyword evidence="7" id="KW-1133">Transmembrane helix</keyword>
<feature type="active site" description="Charge relay system" evidence="5">
    <location>
        <position position="105"/>
    </location>
</feature>
<feature type="domain" description="Peptidase S8/S53" evidence="9">
    <location>
        <begin position="54"/>
        <end position="311"/>
    </location>
</feature>
<proteinExistence type="inferred from homology"/>
<dbReference type="InterPro" id="IPR036852">
    <property type="entry name" value="Peptidase_S8/S53_dom_sf"/>
</dbReference>
<dbReference type="GO" id="GO:0004252">
    <property type="term" value="F:serine-type endopeptidase activity"/>
    <property type="evidence" value="ECO:0007669"/>
    <property type="project" value="UniProtKB-UniRule"/>
</dbReference>
<accession>F4H1B8</accession>
<dbReference type="PROSITE" id="PS51892">
    <property type="entry name" value="SUBTILASE"/>
    <property type="match status" value="1"/>
</dbReference>
<evidence type="ECO:0000256" key="1">
    <source>
        <dbReference type="ARBA" id="ARBA00011073"/>
    </source>
</evidence>
<dbReference type="HOGENOM" id="CLU_011263_19_0_11"/>